<accession>A0A4Q7X163</accession>
<evidence type="ECO:0000313" key="2">
    <source>
        <dbReference type="Proteomes" id="UP000292027"/>
    </source>
</evidence>
<protein>
    <submittedName>
        <fullName evidence="1">Uncharacterized protein</fullName>
    </submittedName>
</protein>
<dbReference type="Proteomes" id="UP000292027">
    <property type="component" value="Unassembled WGS sequence"/>
</dbReference>
<organism evidence="1 2">
    <name type="scientific">Kribbella rubisoli</name>
    <dbReference type="NCBI Taxonomy" id="3075929"/>
    <lineage>
        <taxon>Bacteria</taxon>
        <taxon>Bacillati</taxon>
        <taxon>Actinomycetota</taxon>
        <taxon>Actinomycetes</taxon>
        <taxon>Propionibacteriales</taxon>
        <taxon>Kribbellaceae</taxon>
        <taxon>Kribbella</taxon>
    </lineage>
</organism>
<sequence length="117" mass="12605">MTVDTYWGQTDDELYERLGAALLGEGLGVSPDDRDSHRKFGRSWFANKTRELQRIVCHAEVVQGLLGTSTSDRVIDGGAVYELLQGHGHDPVSAAILAVLIARIGLGTFCATAPPKP</sequence>
<keyword evidence="2" id="KW-1185">Reference proteome</keyword>
<dbReference type="OrthoDB" id="4350965at2"/>
<dbReference type="RefSeq" id="WP_130445124.1">
    <property type="nucleotide sequence ID" value="NZ_SHKR01000012.1"/>
</dbReference>
<gene>
    <name evidence="1" type="ORF">EV645_3743</name>
</gene>
<dbReference type="EMBL" id="SHKR01000012">
    <property type="protein sequence ID" value="RZU16193.1"/>
    <property type="molecule type" value="Genomic_DNA"/>
</dbReference>
<dbReference type="AlphaFoldDB" id="A0A4Q7X163"/>
<evidence type="ECO:0000313" key="1">
    <source>
        <dbReference type="EMBL" id="RZU16193.1"/>
    </source>
</evidence>
<reference evidence="1 2" key="1">
    <citation type="journal article" date="2015" name="Stand. Genomic Sci.">
        <title>Genomic Encyclopedia of Bacterial and Archaeal Type Strains, Phase III: the genomes of soil and plant-associated and newly described type strains.</title>
        <authorList>
            <person name="Whitman W.B."/>
            <person name="Woyke T."/>
            <person name="Klenk H.P."/>
            <person name="Zhou Y."/>
            <person name="Lilburn T.G."/>
            <person name="Beck B.J."/>
            <person name="De Vos P."/>
            <person name="Vandamme P."/>
            <person name="Eisen J.A."/>
            <person name="Garrity G."/>
            <person name="Hugenholtz P."/>
            <person name="Kyrpides N.C."/>
        </authorList>
    </citation>
    <scope>NUCLEOTIDE SEQUENCE [LARGE SCALE GENOMIC DNA]</scope>
    <source>
        <strain evidence="1 2">VKM Ac-2540</strain>
    </source>
</reference>
<name>A0A4Q7X163_9ACTN</name>
<proteinExistence type="predicted"/>
<comment type="caution">
    <text evidence="1">The sequence shown here is derived from an EMBL/GenBank/DDBJ whole genome shotgun (WGS) entry which is preliminary data.</text>
</comment>